<reference evidence="1 2" key="1">
    <citation type="submission" date="2017-01" db="EMBL/GenBank/DDBJ databases">
        <title>Pseudomonas psychrotolerans genome sequencing and assembly.</title>
        <authorList>
            <person name="Vyas B."/>
            <person name="Mayilraj S."/>
        </authorList>
    </citation>
    <scope>NUCLEOTIDE SEQUENCE [LARGE SCALE GENOMIC DNA]</scope>
    <source>
        <strain evidence="1 2">SDS18</strain>
    </source>
</reference>
<dbReference type="EMBL" id="MTLN01000004">
    <property type="protein sequence ID" value="ONN71711.1"/>
    <property type="molecule type" value="Genomic_DNA"/>
</dbReference>
<comment type="caution">
    <text evidence="1">The sequence shown here is derived from an EMBL/GenBank/DDBJ whole genome shotgun (WGS) entry which is preliminary data.</text>
</comment>
<sequence>MTLPAAKTPRPKTCSVCKTEFTPVRSLQKVCGPVCALAHAKAKEIRQRKAIEKVERREIRVQKQRLKSRADHLRECQAIFNQWIRLRDSAEPCISCGRHHDGQYHAGHYRTVASAPELRFEPVNVWKQCAPCNNHKSGDIVNYRANLVQKLGTEMVEWLEGPHEPKRYTIEDLQAMKAQYRALIREMKREVA</sequence>
<evidence type="ECO:0000313" key="2">
    <source>
        <dbReference type="Proteomes" id="UP000189310"/>
    </source>
</evidence>
<gene>
    <name evidence="1" type="ORF">BVL52_08695</name>
</gene>
<dbReference type="InterPro" id="IPR008713">
    <property type="entry name" value="Phage_lambda_NinG"/>
</dbReference>
<dbReference type="RefSeq" id="WP_077171693.1">
    <property type="nucleotide sequence ID" value="NZ_MTLN01000004.1"/>
</dbReference>
<proteinExistence type="predicted"/>
<protein>
    <recommendedName>
        <fullName evidence="3">NinG protein</fullName>
    </recommendedName>
</protein>
<name>A0ABX3ITK8_9PSED</name>
<keyword evidence="2" id="KW-1185">Reference proteome</keyword>
<dbReference type="Proteomes" id="UP000189310">
    <property type="component" value="Unassembled WGS sequence"/>
</dbReference>
<organism evidence="1 2">
    <name type="scientific">Pseudomonas oryzihabitans</name>
    <dbReference type="NCBI Taxonomy" id="47885"/>
    <lineage>
        <taxon>Bacteria</taxon>
        <taxon>Pseudomonadati</taxon>
        <taxon>Pseudomonadota</taxon>
        <taxon>Gammaproteobacteria</taxon>
        <taxon>Pseudomonadales</taxon>
        <taxon>Pseudomonadaceae</taxon>
        <taxon>Pseudomonas</taxon>
    </lineage>
</organism>
<evidence type="ECO:0008006" key="3">
    <source>
        <dbReference type="Google" id="ProtNLM"/>
    </source>
</evidence>
<dbReference type="Pfam" id="PF05766">
    <property type="entry name" value="NinG"/>
    <property type="match status" value="1"/>
</dbReference>
<accession>A0ABX3ITK8</accession>
<evidence type="ECO:0000313" key="1">
    <source>
        <dbReference type="EMBL" id="ONN71711.1"/>
    </source>
</evidence>